<evidence type="ECO:0000313" key="2">
    <source>
        <dbReference type="EMBL" id="VEL38010.1"/>
    </source>
</evidence>
<gene>
    <name evidence="2" type="ORF">PXEA_LOCUS31450</name>
</gene>
<protein>
    <submittedName>
        <fullName evidence="2">Uncharacterized protein</fullName>
    </submittedName>
</protein>
<name>A0A448XJ93_9PLAT</name>
<sequence>MDLETKCGRRGQTGRSKLQVSSTNLAWPRAREWRERLSHLPRKMDRPEARALRIWTDCRRAGQSVGAETTGLEDEWAGDGKVWALGIKLARQPQ</sequence>
<reference evidence="2" key="1">
    <citation type="submission" date="2018-11" db="EMBL/GenBank/DDBJ databases">
        <authorList>
            <consortium name="Pathogen Informatics"/>
        </authorList>
    </citation>
    <scope>NUCLEOTIDE SEQUENCE</scope>
</reference>
<comment type="caution">
    <text evidence="2">The sequence shown here is derived from an EMBL/GenBank/DDBJ whole genome shotgun (WGS) entry which is preliminary data.</text>
</comment>
<keyword evidence="3" id="KW-1185">Reference proteome</keyword>
<dbReference type="Proteomes" id="UP000784294">
    <property type="component" value="Unassembled WGS sequence"/>
</dbReference>
<dbReference type="AlphaFoldDB" id="A0A448XJ93"/>
<accession>A0A448XJ93</accession>
<feature type="region of interest" description="Disordered" evidence="1">
    <location>
        <begin position="1"/>
        <end position="21"/>
    </location>
</feature>
<organism evidence="2 3">
    <name type="scientific">Protopolystoma xenopodis</name>
    <dbReference type="NCBI Taxonomy" id="117903"/>
    <lineage>
        <taxon>Eukaryota</taxon>
        <taxon>Metazoa</taxon>
        <taxon>Spiralia</taxon>
        <taxon>Lophotrochozoa</taxon>
        <taxon>Platyhelminthes</taxon>
        <taxon>Monogenea</taxon>
        <taxon>Polyopisthocotylea</taxon>
        <taxon>Polystomatidea</taxon>
        <taxon>Polystomatidae</taxon>
        <taxon>Protopolystoma</taxon>
    </lineage>
</organism>
<evidence type="ECO:0000256" key="1">
    <source>
        <dbReference type="SAM" id="MobiDB-lite"/>
    </source>
</evidence>
<proteinExistence type="predicted"/>
<dbReference type="EMBL" id="CAAALY010256605">
    <property type="protein sequence ID" value="VEL38010.1"/>
    <property type="molecule type" value="Genomic_DNA"/>
</dbReference>
<evidence type="ECO:0000313" key="3">
    <source>
        <dbReference type="Proteomes" id="UP000784294"/>
    </source>
</evidence>